<accession>A0ABS3W2E6</accession>
<sequence>MTEFGTTRRRRRRVTSRRLRRILLTALVVTSMLLLGAGWVGYRGWRAYGHLNSAAAMA</sequence>
<gene>
    <name evidence="2" type="ORF">GSF22_33955</name>
</gene>
<name>A0ABS3W2E6_MICEH</name>
<feature type="transmembrane region" description="Helical" evidence="1">
    <location>
        <begin position="21"/>
        <end position="42"/>
    </location>
</feature>
<evidence type="ECO:0000256" key="1">
    <source>
        <dbReference type="SAM" id="Phobius"/>
    </source>
</evidence>
<comment type="caution">
    <text evidence="2">The sequence shown here is derived from an EMBL/GenBank/DDBJ whole genome shotgun (WGS) entry which is preliminary data.</text>
</comment>
<keyword evidence="3" id="KW-1185">Reference proteome</keyword>
<feature type="non-terminal residue" evidence="2">
    <location>
        <position position="58"/>
    </location>
</feature>
<organism evidence="2 3">
    <name type="scientific">Micromonospora echinofusca</name>
    <dbReference type="NCBI Taxonomy" id="47858"/>
    <lineage>
        <taxon>Bacteria</taxon>
        <taxon>Bacillati</taxon>
        <taxon>Actinomycetota</taxon>
        <taxon>Actinomycetes</taxon>
        <taxon>Micromonosporales</taxon>
        <taxon>Micromonosporaceae</taxon>
        <taxon>Micromonospora</taxon>
    </lineage>
</organism>
<evidence type="ECO:0000313" key="2">
    <source>
        <dbReference type="EMBL" id="MBO4210959.1"/>
    </source>
</evidence>
<proteinExistence type="predicted"/>
<dbReference type="Proteomes" id="UP000823521">
    <property type="component" value="Unassembled WGS sequence"/>
</dbReference>
<evidence type="ECO:0000313" key="3">
    <source>
        <dbReference type="Proteomes" id="UP000823521"/>
    </source>
</evidence>
<keyword evidence="1" id="KW-0812">Transmembrane</keyword>
<protein>
    <submittedName>
        <fullName evidence="2">Uncharacterized protein</fullName>
    </submittedName>
</protein>
<keyword evidence="1" id="KW-1133">Transmembrane helix</keyword>
<dbReference type="EMBL" id="WVUH01000711">
    <property type="protein sequence ID" value="MBO4210959.1"/>
    <property type="molecule type" value="Genomic_DNA"/>
</dbReference>
<keyword evidence="1" id="KW-0472">Membrane</keyword>
<reference evidence="2 3" key="1">
    <citation type="submission" date="2019-12" db="EMBL/GenBank/DDBJ databases">
        <title>Whole genome sequencing of endophytic Actinobacterium Micromonospora sp. MPMI6T.</title>
        <authorList>
            <person name="Evv R."/>
            <person name="Podile A.R."/>
        </authorList>
    </citation>
    <scope>NUCLEOTIDE SEQUENCE [LARGE SCALE GENOMIC DNA]</scope>
    <source>
        <strain evidence="2 3">MPMI6</strain>
    </source>
</reference>